<dbReference type="InterPro" id="IPR052483">
    <property type="entry name" value="bZIP_transcription_regulators"/>
</dbReference>
<evidence type="ECO:0000256" key="2">
    <source>
        <dbReference type="ARBA" id="ARBA00023163"/>
    </source>
</evidence>
<dbReference type="FunFam" id="1.20.5.170:FF:000086">
    <property type="entry name" value="Transcription factor VIP1"/>
    <property type="match status" value="1"/>
</dbReference>
<protein>
    <recommendedName>
        <fullName evidence="5">BZIP domain-containing protein</fullName>
    </recommendedName>
</protein>
<feature type="region of interest" description="Disordered" evidence="4">
    <location>
        <begin position="73"/>
        <end position="137"/>
    </location>
</feature>
<dbReference type="CDD" id="cd14703">
    <property type="entry name" value="bZIP_plant_RF2"/>
    <property type="match status" value="1"/>
</dbReference>
<evidence type="ECO:0000259" key="5">
    <source>
        <dbReference type="SMART" id="SM00338"/>
    </source>
</evidence>
<gene>
    <name evidence="6" type="ORF">CB5_LOCUS25482</name>
</gene>
<feature type="domain" description="BZIP" evidence="5">
    <location>
        <begin position="137"/>
        <end position="200"/>
    </location>
</feature>
<feature type="compositionally biased region" description="Low complexity" evidence="4">
    <location>
        <begin position="120"/>
        <end position="132"/>
    </location>
</feature>
<name>A0A6V7QH37_ANACO</name>
<dbReference type="SMART" id="SM00338">
    <property type="entry name" value="BRLZ"/>
    <property type="match status" value="1"/>
</dbReference>
<dbReference type="EMBL" id="LR862135">
    <property type="protein sequence ID" value="CAD1842271.1"/>
    <property type="molecule type" value="Genomic_DNA"/>
</dbReference>
<reference evidence="6" key="1">
    <citation type="submission" date="2020-07" db="EMBL/GenBank/DDBJ databases">
        <authorList>
            <person name="Lin J."/>
        </authorList>
    </citation>
    <scope>NUCLEOTIDE SEQUENCE</scope>
</reference>
<dbReference type="Pfam" id="PF00170">
    <property type="entry name" value="bZIP_1"/>
    <property type="match status" value="1"/>
</dbReference>
<dbReference type="GO" id="GO:0045893">
    <property type="term" value="P:positive regulation of DNA-templated transcription"/>
    <property type="evidence" value="ECO:0007669"/>
    <property type="project" value="TreeGrafter"/>
</dbReference>
<feature type="compositionally biased region" description="Basic residues" evidence="4">
    <location>
        <begin position="73"/>
        <end position="96"/>
    </location>
</feature>
<dbReference type="GO" id="GO:0005634">
    <property type="term" value="C:nucleus"/>
    <property type="evidence" value="ECO:0007669"/>
    <property type="project" value="TreeGrafter"/>
</dbReference>
<keyword evidence="3" id="KW-0539">Nucleus</keyword>
<keyword evidence="1" id="KW-0805">Transcription regulation</keyword>
<dbReference type="Gene3D" id="1.20.5.170">
    <property type="match status" value="1"/>
</dbReference>
<dbReference type="InterPro" id="IPR004827">
    <property type="entry name" value="bZIP"/>
</dbReference>
<dbReference type="PANTHER" id="PTHR46391:SF20">
    <property type="entry name" value="BASIC LEUCINE ZIPPER 61"/>
    <property type="match status" value="1"/>
</dbReference>
<dbReference type="SUPFAM" id="SSF57959">
    <property type="entry name" value="Leucine zipper domain"/>
    <property type="match status" value="1"/>
</dbReference>
<keyword evidence="2" id="KW-0804">Transcription</keyword>
<evidence type="ECO:0000256" key="1">
    <source>
        <dbReference type="ARBA" id="ARBA00023015"/>
    </source>
</evidence>
<dbReference type="GO" id="GO:0003700">
    <property type="term" value="F:DNA-binding transcription factor activity"/>
    <property type="evidence" value="ECO:0007669"/>
    <property type="project" value="InterPro"/>
</dbReference>
<dbReference type="InterPro" id="IPR044759">
    <property type="entry name" value="bZIP_RF2"/>
</dbReference>
<proteinExistence type="predicted"/>
<dbReference type="InterPro" id="IPR046347">
    <property type="entry name" value="bZIP_sf"/>
</dbReference>
<dbReference type="PANTHER" id="PTHR46391">
    <property type="entry name" value="BASIC LEUCINE ZIPPER 34"/>
    <property type="match status" value="1"/>
</dbReference>
<evidence type="ECO:0000313" key="6">
    <source>
        <dbReference type="EMBL" id="CAD1842271.1"/>
    </source>
</evidence>
<dbReference type="GO" id="GO:0003677">
    <property type="term" value="F:DNA binding"/>
    <property type="evidence" value="ECO:0007669"/>
    <property type="project" value="TreeGrafter"/>
</dbReference>
<evidence type="ECO:0000256" key="3">
    <source>
        <dbReference type="ARBA" id="ARBA00023242"/>
    </source>
</evidence>
<sequence>MEIATLRTTGLVWFSFASAKWRSCLRRSPTSRPLTSRRPVGQRVPWLLRRQARGPPPVSERLRRISRGVRRRGWRRTRRLRQRRQPAHGHVRRRGGAGRVVAVGPQRRERHAVRGGGAAAGAPPQEETTAAEKIVDPRGLKGDQILANRQSAQRSRVRKLQYISELERSVTTLQTEVSALSPRVAFLDHQRSLLTVGNSHLKQRIAALAQDNIFKDAHQEELKKELERLREVYYQQKLRNMDAPDFDASVHLEKELLNFEGTTCTLGPTP</sequence>
<evidence type="ECO:0000256" key="4">
    <source>
        <dbReference type="SAM" id="MobiDB-lite"/>
    </source>
</evidence>
<dbReference type="AlphaFoldDB" id="A0A6V7QH37"/>
<accession>A0A6V7QH37</accession>
<organism evidence="6">
    <name type="scientific">Ananas comosus var. bracteatus</name>
    <name type="common">red pineapple</name>
    <dbReference type="NCBI Taxonomy" id="296719"/>
    <lineage>
        <taxon>Eukaryota</taxon>
        <taxon>Viridiplantae</taxon>
        <taxon>Streptophyta</taxon>
        <taxon>Embryophyta</taxon>
        <taxon>Tracheophyta</taxon>
        <taxon>Spermatophyta</taxon>
        <taxon>Magnoliopsida</taxon>
        <taxon>Liliopsida</taxon>
        <taxon>Poales</taxon>
        <taxon>Bromeliaceae</taxon>
        <taxon>Bromelioideae</taxon>
        <taxon>Ananas</taxon>
    </lineage>
</organism>